<name>A0A850LFV1_9RHOB</name>
<evidence type="ECO:0000313" key="3">
    <source>
        <dbReference type="Proteomes" id="UP000565723"/>
    </source>
</evidence>
<dbReference type="GO" id="GO:0003700">
    <property type="term" value="F:DNA-binding transcription factor activity"/>
    <property type="evidence" value="ECO:0007669"/>
    <property type="project" value="InterPro"/>
</dbReference>
<dbReference type="GO" id="GO:0006950">
    <property type="term" value="P:response to stress"/>
    <property type="evidence" value="ECO:0007669"/>
    <property type="project" value="TreeGrafter"/>
</dbReference>
<organism evidence="2 3">
    <name type="scientific">Ruegeria pomeroyi</name>
    <dbReference type="NCBI Taxonomy" id="89184"/>
    <lineage>
        <taxon>Bacteria</taxon>
        <taxon>Pseudomonadati</taxon>
        <taxon>Pseudomonadota</taxon>
        <taxon>Alphaproteobacteria</taxon>
        <taxon>Rhodobacterales</taxon>
        <taxon>Roseobacteraceae</taxon>
        <taxon>Ruegeria</taxon>
    </lineage>
</organism>
<protein>
    <submittedName>
        <fullName evidence="2">MarR family transcriptional regulator</fullName>
    </submittedName>
</protein>
<dbReference type="Proteomes" id="UP000565723">
    <property type="component" value="Unassembled WGS sequence"/>
</dbReference>
<dbReference type="RefSeq" id="WP_011241951.1">
    <property type="nucleotide sequence ID" value="NZ_JABXIY010000020.1"/>
</dbReference>
<dbReference type="SMR" id="A0A850LFV1"/>
<dbReference type="PANTHER" id="PTHR33164">
    <property type="entry name" value="TRANSCRIPTIONAL REGULATOR, MARR FAMILY"/>
    <property type="match status" value="1"/>
</dbReference>
<dbReference type="InterPro" id="IPR036390">
    <property type="entry name" value="WH_DNA-bd_sf"/>
</dbReference>
<reference evidence="2 3" key="1">
    <citation type="journal article" date="2020" name="Proc. Natl. Acad. Sci. U.S.A.">
        <title>Ecological drivers of bacterial community assembly in synthetic phycospheres.</title>
        <authorList>
            <person name="Fu H."/>
            <person name="Uchimiya M."/>
            <person name="Gore J."/>
            <person name="Moran M.A."/>
        </authorList>
    </citation>
    <scope>NUCLEOTIDE SEQUENCE [LARGE SCALE GENOMIC DNA]</scope>
    <source>
        <strain evidence="2">HF-Din03</strain>
    </source>
</reference>
<proteinExistence type="predicted"/>
<dbReference type="Gene3D" id="1.10.10.10">
    <property type="entry name" value="Winged helix-like DNA-binding domain superfamily/Winged helix DNA-binding domain"/>
    <property type="match status" value="1"/>
</dbReference>
<gene>
    <name evidence="2" type="ORF">HW564_07600</name>
</gene>
<comment type="caution">
    <text evidence="2">The sequence shown here is derived from an EMBL/GenBank/DDBJ whole genome shotgun (WGS) entry which is preliminary data.</text>
</comment>
<dbReference type="Pfam" id="PF12802">
    <property type="entry name" value="MarR_2"/>
    <property type="match status" value="1"/>
</dbReference>
<dbReference type="OMA" id="CNRYSNT"/>
<sequence>MSKEYHIRELIMRLARLDVSESWAEDLNPAQRAVLEYLSRANKFSRSPSHVAAFLGTTRGTISQTFKALLQKNYVTEKRSQSDKRVISFDLTQKGRALLARPRLLISGLESLDSSEQNALLSTLQSTLNSLLEQNKGQPFGLCKECRHFTSSNGGGYCNLLSEKLAPPETEQICHEQDPL</sequence>
<feature type="domain" description="HTH marR-type" evidence="1">
    <location>
        <begin position="1"/>
        <end position="129"/>
    </location>
</feature>
<dbReference type="InterPro" id="IPR000835">
    <property type="entry name" value="HTH_MarR-typ"/>
</dbReference>
<dbReference type="AlphaFoldDB" id="A0A850LFV1"/>
<dbReference type="InterPro" id="IPR036388">
    <property type="entry name" value="WH-like_DNA-bd_sf"/>
</dbReference>
<dbReference type="PANTHER" id="PTHR33164:SF89">
    <property type="entry name" value="MARR FAMILY REGULATORY PROTEIN"/>
    <property type="match status" value="1"/>
</dbReference>
<evidence type="ECO:0000313" key="2">
    <source>
        <dbReference type="EMBL" id="NVK96778.1"/>
    </source>
</evidence>
<dbReference type="EMBL" id="JABXIY010000020">
    <property type="protein sequence ID" value="NVK96778.1"/>
    <property type="molecule type" value="Genomic_DNA"/>
</dbReference>
<evidence type="ECO:0000259" key="1">
    <source>
        <dbReference type="PROSITE" id="PS50995"/>
    </source>
</evidence>
<dbReference type="InterPro" id="IPR039422">
    <property type="entry name" value="MarR/SlyA-like"/>
</dbReference>
<dbReference type="SUPFAM" id="SSF46785">
    <property type="entry name" value="Winged helix' DNA-binding domain"/>
    <property type="match status" value="1"/>
</dbReference>
<dbReference type="SMART" id="SM00347">
    <property type="entry name" value="HTH_MARR"/>
    <property type="match status" value="1"/>
</dbReference>
<accession>A0A850LFV1</accession>
<dbReference type="PROSITE" id="PS50995">
    <property type="entry name" value="HTH_MARR_2"/>
    <property type="match status" value="1"/>
</dbReference>